<accession>A0A0K3CRJ6</accession>
<proteinExistence type="inferred from homology"/>
<dbReference type="GO" id="GO:0007030">
    <property type="term" value="P:Golgi organization"/>
    <property type="evidence" value="ECO:0007669"/>
    <property type="project" value="TreeGrafter"/>
</dbReference>
<dbReference type="GO" id="GO:0006891">
    <property type="term" value="P:intra-Golgi vesicle-mediated transport"/>
    <property type="evidence" value="ECO:0007669"/>
    <property type="project" value="TreeGrafter"/>
</dbReference>
<dbReference type="EMBL" id="LCTV02000016">
    <property type="protein sequence ID" value="PRQ70131.1"/>
    <property type="molecule type" value="Genomic_DNA"/>
</dbReference>
<evidence type="ECO:0000256" key="7">
    <source>
        <dbReference type="ARBA" id="ARBA00023136"/>
    </source>
</evidence>
<reference evidence="12 14" key="1">
    <citation type="submission" date="2015-07" db="EMBL/GenBank/DDBJ databases">
        <authorList>
            <person name="Cajimat M.N.B."/>
            <person name="Milazzo M.L."/>
            <person name="Fulhorst C.F."/>
        </authorList>
    </citation>
    <scope>NUCLEOTIDE SEQUENCE [LARGE SCALE GENOMIC DNA]</scope>
    <source>
        <strain evidence="12">Single colony</strain>
    </source>
</reference>
<feature type="region of interest" description="Disordered" evidence="9">
    <location>
        <begin position="832"/>
        <end position="854"/>
    </location>
</feature>
<evidence type="ECO:0000256" key="1">
    <source>
        <dbReference type="ARBA" id="ARBA00004395"/>
    </source>
</evidence>
<evidence type="ECO:0000256" key="9">
    <source>
        <dbReference type="SAM" id="MobiDB-lite"/>
    </source>
</evidence>
<organism evidence="12 14">
    <name type="scientific">Rhodotorula toruloides</name>
    <name type="common">Yeast</name>
    <name type="synonym">Rhodosporidium toruloides</name>
    <dbReference type="NCBI Taxonomy" id="5286"/>
    <lineage>
        <taxon>Eukaryota</taxon>
        <taxon>Fungi</taxon>
        <taxon>Dikarya</taxon>
        <taxon>Basidiomycota</taxon>
        <taxon>Pucciniomycotina</taxon>
        <taxon>Microbotryomycetes</taxon>
        <taxon>Sporidiobolales</taxon>
        <taxon>Sporidiobolaceae</taxon>
        <taxon>Rhodotorula</taxon>
    </lineage>
</organism>
<evidence type="ECO:0000256" key="8">
    <source>
        <dbReference type="ARBA" id="ARBA00031339"/>
    </source>
</evidence>
<evidence type="ECO:0000313" key="14">
    <source>
        <dbReference type="Proteomes" id="UP000199069"/>
    </source>
</evidence>
<feature type="domain" description="Conserved oligomeric Golgi complex subunit 3 N-terminal" evidence="10">
    <location>
        <begin position="146"/>
        <end position="289"/>
    </location>
</feature>
<dbReference type="OMA" id="DEFELWG"/>
<dbReference type="InterPro" id="IPR007265">
    <property type="entry name" value="COG_su3"/>
</dbReference>
<evidence type="ECO:0000259" key="10">
    <source>
        <dbReference type="Pfam" id="PF04136"/>
    </source>
</evidence>
<dbReference type="GO" id="GO:0005801">
    <property type="term" value="C:cis-Golgi network"/>
    <property type="evidence" value="ECO:0007669"/>
    <property type="project" value="InterPro"/>
</dbReference>
<evidence type="ECO:0000256" key="5">
    <source>
        <dbReference type="ARBA" id="ARBA00022927"/>
    </source>
</evidence>
<dbReference type="GO" id="GO:0000139">
    <property type="term" value="C:Golgi membrane"/>
    <property type="evidence" value="ECO:0007669"/>
    <property type="project" value="UniProtKB-SubCell"/>
</dbReference>
<feature type="domain" description="Conserved oligomeric Golgi complex subunit 3 C-terminal" evidence="11">
    <location>
        <begin position="311"/>
        <end position="646"/>
    </location>
</feature>
<keyword evidence="7" id="KW-0472">Membrane</keyword>
<evidence type="ECO:0000256" key="6">
    <source>
        <dbReference type="ARBA" id="ARBA00023034"/>
    </source>
</evidence>
<dbReference type="Proteomes" id="UP000239560">
    <property type="component" value="Unassembled WGS sequence"/>
</dbReference>
<dbReference type="STRING" id="5286.A0A0K3CRJ6"/>
<dbReference type="InterPro" id="IPR048685">
    <property type="entry name" value="COG3_C"/>
</dbReference>
<comment type="subcellular location">
    <subcellularLocation>
        <location evidence="1">Golgi apparatus membrane</location>
        <topology evidence="1">Peripheral membrane protein</topology>
    </subcellularLocation>
</comment>
<evidence type="ECO:0000256" key="2">
    <source>
        <dbReference type="ARBA" id="ARBA00009936"/>
    </source>
</evidence>
<keyword evidence="6" id="KW-0333">Golgi apparatus</keyword>
<dbReference type="Pfam" id="PF04136">
    <property type="entry name" value="COG3_N"/>
    <property type="match status" value="1"/>
</dbReference>
<dbReference type="Pfam" id="PF20671">
    <property type="entry name" value="COG3_C"/>
    <property type="match status" value="1"/>
</dbReference>
<feature type="compositionally biased region" description="Polar residues" evidence="9">
    <location>
        <begin position="24"/>
        <end position="37"/>
    </location>
</feature>
<dbReference type="EMBL" id="CWKI01000016">
    <property type="protein sequence ID" value="CTR11125.1"/>
    <property type="molecule type" value="Genomic_DNA"/>
</dbReference>
<gene>
    <name evidence="12" type="primary">FGENESH: predicted gene_16.12</name>
    <name evidence="13" type="ORF">AAT19DRAFT_11363</name>
    <name evidence="12" type="ORF">BN2166_0069860</name>
</gene>
<keyword evidence="5" id="KW-0653">Protein transport</keyword>
<dbReference type="OrthoDB" id="296793at2759"/>
<keyword evidence="14" id="KW-1185">Reference proteome</keyword>
<feature type="compositionally biased region" description="Low complexity" evidence="9">
    <location>
        <begin position="81"/>
        <end position="94"/>
    </location>
</feature>
<name>A0A0K3CRJ6_RHOTO</name>
<evidence type="ECO:0000256" key="3">
    <source>
        <dbReference type="ARBA" id="ARBA00020976"/>
    </source>
</evidence>
<dbReference type="GO" id="GO:0006886">
    <property type="term" value="P:intracellular protein transport"/>
    <property type="evidence" value="ECO:0007669"/>
    <property type="project" value="InterPro"/>
</dbReference>
<evidence type="ECO:0000313" key="15">
    <source>
        <dbReference type="Proteomes" id="UP000239560"/>
    </source>
</evidence>
<dbReference type="Proteomes" id="UP000199069">
    <property type="component" value="Unassembled WGS sequence"/>
</dbReference>
<feature type="compositionally biased region" description="Low complexity" evidence="9">
    <location>
        <begin position="48"/>
        <end position="66"/>
    </location>
</feature>
<protein>
    <recommendedName>
        <fullName evidence="3">Conserved oligomeric Golgi complex subunit 3</fullName>
    </recommendedName>
    <alternativeName>
        <fullName evidence="8">Component of oligomeric Golgi complex 3</fullName>
    </alternativeName>
</protein>
<dbReference type="GO" id="GO:0017119">
    <property type="term" value="C:Golgi transport complex"/>
    <property type="evidence" value="ECO:0007669"/>
    <property type="project" value="TreeGrafter"/>
</dbReference>
<evidence type="ECO:0000256" key="4">
    <source>
        <dbReference type="ARBA" id="ARBA00022448"/>
    </source>
</evidence>
<keyword evidence="4" id="KW-0813">Transport</keyword>
<evidence type="ECO:0000313" key="13">
    <source>
        <dbReference type="EMBL" id="PRQ70131.1"/>
    </source>
</evidence>
<comment type="similarity">
    <text evidence="2">Belongs to the COG3 family.</text>
</comment>
<dbReference type="PANTHER" id="PTHR13302">
    <property type="entry name" value="CONSERVED OLIGOMERIC GOLGI COMPLEX COMPONENT 3"/>
    <property type="match status" value="1"/>
</dbReference>
<sequence>MASARASTSRYSIDDWDQLAPLSPAQSQSVHRVSQLAQVKPVPQHLVAASSSRPSTPSSSALLRTAPRSRSRLDLAQLLTGSPSGSPRPGSARPPALPGVGEAATDSPDPLFVLREPISTAQQFHDWFSLVESSLERSQESVYVDHLSELVSHLETCDNVLAALDESRGLLSEMEANYRYVDENSRALQMACETMLEEQKHLIEVTEAIGARLEYFRELEKATRVLNLPGEEIVLKEDFLNMLDRLDVCLEYLKANRDFLDAEIYLIRFQQCLTRSMTLIKMYFVTTIRRIAAEAQEKMGGKELSETALNALLYAKFTSSAPTLRILLVELEKRASADPAEYASLLSECYSTYFASRSALLGPGLKEEVRRMEPDKTELVRLAKMGCAYLRGVCATEWGLFREFFAMGENDVYVFLESVCDTLYDSLRPRILHEPRLSSLCELCAVLNAMMALDSSPHPSSAKQDEEEDREGDGMRFSILLQSLLQDAQTRLVFRAQAVIQSEVLHYVPSPFDLDWSDKLSTNTRSSGGLWEEQEGEEGGKGRFRVPREERMVGWYPTLRKTVWVLERLNAYVNDAIFQDFAAEAVTLCLQSLISASLLISSRPAASDTKTEDTEDRRTDGYLFLIRHLLLLKEMVRSVDLRHVERAADWSSVTEALSTLLRNTSTLFNPRALVDLASKGMPNFAETMTDAKSDLDLALKKACEELIAHLALTLTSEIRAFLDRCTAFLSSPSPSSTSSSARDLPSQPFATPDAVLTLHESFASTIRPRAEGVVERMQKWLEEDKTVRVLVGPLWEEVGEAYGTFYNLVRSEYGFETSSSLTSPDEILVRLKAAGQGQGRLQEQDGPAEQENKE</sequence>
<feature type="region of interest" description="Disordered" evidence="9">
    <location>
        <begin position="1"/>
        <end position="104"/>
    </location>
</feature>
<evidence type="ECO:0000313" key="12">
    <source>
        <dbReference type="EMBL" id="CTR11125.1"/>
    </source>
</evidence>
<feature type="compositionally biased region" description="Polar residues" evidence="9">
    <location>
        <begin position="1"/>
        <end position="11"/>
    </location>
</feature>
<evidence type="ECO:0000259" key="11">
    <source>
        <dbReference type="Pfam" id="PF20671"/>
    </source>
</evidence>
<dbReference type="InterPro" id="IPR048320">
    <property type="entry name" value="COG3_N"/>
</dbReference>
<reference evidence="13 15" key="2">
    <citation type="journal article" date="2018" name="Elife">
        <title>Functional genomics of lipid metabolism in the oleaginous yeast Rhodosporidium toruloides.</title>
        <authorList>
            <person name="Coradetti S.T."/>
            <person name="Pinel D."/>
            <person name="Geiselman G."/>
            <person name="Ito M."/>
            <person name="Mondo S."/>
            <person name="Reilly M.C."/>
            <person name="Cheng Y.F."/>
            <person name="Bauer S."/>
            <person name="Grigoriev I."/>
            <person name="Gladden J.M."/>
            <person name="Simmons B.A."/>
            <person name="Brem R."/>
            <person name="Arkin A.P."/>
            <person name="Skerker J.M."/>
        </authorList>
    </citation>
    <scope>NUCLEOTIDE SEQUENCE [LARGE SCALE GENOMIC DNA]</scope>
    <source>
        <strain evidence="13 15">NBRC 0880</strain>
    </source>
</reference>
<dbReference type="PANTHER" id="PTHR13302:SF8">
    <property type="entry name" value="CONSERVED OLIGOMERIC GOLGI COMPLEX SUBUNIT 3"/>
    <property type="match status" value="1"/>
</dbReference>
<dbReference type="AlphaFoldDB" id="A0A0K3CRJ6"/>